<keyword evidence="5" id="KW-0732">Signal</keyword>
<dbReference type="EMBL" id="SOZI01000205">
    <property type="protein sequence ID" value="TNY17418.1"/>
    <property type="molecule type" value="Genomic_DNA"/>
</dbReference>
<feature type="region of interest" description="Disordered" evidence="4">
    <location>
        <begin position="1244"/>
        <end position="1274"/>
    </location>
</feature>
<dbReference type="Gene3D" id="2.130.10.10">
    <property type="entry name" value="YVTN repeat-like/Quinoprotein amine dehydrogenase"/>
    <property type="match status" value="2"/>
</dbReference>
<dbReference type="SUPFAM" id="SSF101908">
    <property type="entry name" value="Putative isomerase YbhE"/>
    <property type="match status" value="1"/>
</dbReference>
<dbReference type="PANTHER" id="PTHR10856:SF20">
    <property type="entry name" value="CORONIN-7"/>
    <property type="match status" value="1"/>
</dbReference>
<feature type="region of interest" description="Disordered" evidence="4">
    <location>
        <begin position="653"/>
        <end position="806"/>
    </location>
</feature>
<organism evidence="7 8">
    <name type="scientific">Rhodotorula diobovata</name>
    <dbReference type="NCBI Taxonomy" id="5288"/>
    <lineage>
        <taxon>Eukaryota</taxon>
        <taxon>Fungi</taxon>
        <taxon>Dikarya</taxon>
        <taxon>Basidiomycota</taxon>
        <taxon>Pucciniomycotina</taxon>
        <taxon>Microbotryomycetes</taxon>
        <taxon>Sporidiobolales</taxon>
        <taxon>Sporidiobolaceae</taxon>
        <taxon>Rhodotorula</taxon>
    </lineage>
</organism>
<feature type="compositionally biased region" description="Low complexity" evidence="4">
    <location>
        <begin position="774"/>
        <end position="787"/>
    </location>
</feature>
<dbReference type="InterPro" id="IPR001680">
    <property type="entry name" value="WD40_rpt"/>
</dbReference>
<feature type="coiled-coil region" evidence="3">
    <location>
        <begin position="153"/>
        <end position="180"/>
    </location>
</feature>
<keyword evidence="8" id="KW-1185">Reference proteome</keyword>
<feature type="domain" description="GOLD" evidence="6">
    <location>
        <begin position="29"/>
        <end position="229"/>
    </location>
</feature>
<feature type="chain" id="PRO_5022858157" description="GOLD domain-containing protein" evidence="5">
    <location>
        <begin position="30"/>
        <end position="1274"/>
    </location>
</feature>
<evidence type="ECO:0000256" key="5">
    <source>
        <dbReference type="SAM" id="SignalP"/>
    </source>
</evidence>
<feature type="compositionally biased region" description="Basic and acidic residues" evidence="4">
    <location>
        <begin position="1224"/>
        <end position="1237"/>
    </location>
</feature>
<comment type="similarity">
    <text evidence="1">Belongs to the WD repeat coronin family.</text>
</comment>
<evidence type="ECO:0000256" key="4">
    <source>
        <dbReference type="SAM" id="MobiDB-lite"/>
    </source>
</evidence>
<proteinExistence type="inferred from homology"/>
<dbReference type="InterPro" id="IPR015943">
    <property type="entry name" value="WD40/YVTN_repeat-like_dom_sf"/>
</dbReference>
<reference evidence="7 8" key="1">
    <citation type="submission" date="2019-03" db="EMBL/GenBank/DDBJ databases">
        <title>Rhodosporidium diobovatum UCD-FST 08-225 genome sequencing, assembly, and annotation.</title>
        <authorList>
            <person name="Fakankun I.U."/>
            <person name="Fristensky B."/>
            <person name="Levin D.B."/>
        </authorList>
    </citation>
    <scope>NUCLEOTIDE SEQUENCE [LARGE SCALE GENOMIC DNA]</scope>
    <source>
        <strain evidence="7 8">UCD-FST 08-225</strain>
    </source>
</reference>
<dbReference type="InterPro" id="IPR036322">
    <property type="entry name" value="WD40_repeat_dom_sf"/>
</dbReference>
<dbReference type="AlphaFoldDB" id="A0A5C5FKW0"/>
<dbReference type="PROSITE" id="PS50082">
    <property type="entry name" value="WD_REPEATS_2"/>
    <property type="match status" value="1"/>
</dbReference>
<evidence type="ECO:0000256" key="1">
    <source>
        <dbReference type="ARBA" id="ARBA00009482"/>
    </source>
</evidence>
<comment type="caution">
    <text evidence="7">The sequence shown here is derived from an EMBL/GenBank/DDBJ whole genome shotgun (WGS) entry which is preliminary data.</text>
</comment>
<name>A0A5C5FKW0_9BASI</name>
<feature type="region of interest" description="Disordered" evidence="4">
    <location>
        <begin position="232"/>
        <end position="283"/>
    </location>
</feature>
<feature type="compositionally biased region" description="Low complexity" evidence="4">
    <location>
        <begin position="757"/>
        <end position="766"/>
    </location>
</feature>
<dbReference type="SUPFAM" id="SSF50978">
    <property type="entry name" value="WD40 repeat-like"/>
    <property type="match status" value="1"/>
</dbReference>
<dbReference type="Pfam" id="PF16300">
    <property type="entry name" value="WD40_4"/>
    <property type="match status" value="2"/>
</dbReference>
<evidence type="ECO:0000256" key="2">
    <source>
        <dbReference type="PROSITE-ProRule" id="PRU00221"/>
    </source>
</evidence>
<dbReference type="SMART" id="SM01167">
    <property type="entry name" value="DUF1900"/>
    <property type="match status" value="2"/>
</dbReference>
<evidence type="ECO:0000313" key="8">
    <source>
        <dbReference type="Proteomes" id="UP000311382"/>
    </source>
</evidence>
<sequence length="1274" mass="135608">MPSSPRPPFLALALAALVALALLPRPASAVKFSLTAHHDPTPKCLWNYAMTDTLVVISVSAPLAGNNLQRLDMEVIDGSASRNTYQAKKGLKGETRMAITTHADADLGVCFRNVLDPSVPEHQAAKYERLVDLDVDIGADAVDYNAIAKQESLSGLEVEMRKLEGVVKEIVDELNYLKRREARMRDTNGANPGHTESTNDRVTKFFYLTFSTLVLLGVWQVIHLRSYFKKSASPRALSPPSPSLDPPNRYRLPAPPLPPQRDSWLTELPLAPSPSSDTSEPLVSVPVSGSGPSFFLAHGAAAGTLVAVPWAHPGKYAGKACVVQTRVARVGALAADAWGEVAAVGGDGGKINVLALSDIDASEPGQHAPPVLASFDAPTGKPVDTLSFHPLASSLFLCTSGGSLAVFDASSESEAAFQIEMPVQGWSAAWSADGRCVSVGGRDGRLRLWDVRAGGAAVLDMASHAGPKPSRHVHLSHLSHPTLFSTGFSRTRDREFSITDLRAPGTPLKTQRIDSGTGLVAPLLDAERGIVYLAGRGDQTLRWVEVPSSTPGQAAPYTEGACGLPFPAQGAALAPPREWDLMRAEIGRVAVLGGAGEVVPVRVEVPRRQYLDFHRELYPPVSAGVPAQTAAEWRAASSDDVPFLEKRQLDPNVPWPARQARGPSAPASAQTPAQGPALTPAPAPEKAAAPAAQTTTSAALPVPVMQPQTSGAPPPAANPTSTPSSAARPALGAAKKADPEPEPAPAAQLSNLSLNRSTPPSAAAAPSPSPAPVSPSASPAQSLPEAPKTLGASTAPGEPFNPGWSRKFLTGKTPLKPDFYDVHDLSATMSADVALLKASPSYLLYPLSGPGGRVAFHPLARPGRLPVHPSCVAVGGTVVEFCVDPFDSRRVCVAGEDGAVRVFALPRVEEWAAGETRGEAQVVLSDPKMDRISELLPHPAAKDLLLTISDDRGNPTARLWDMSKGEMLLDVQLPKGGISSAAWSPSGARLALATKNKQLHVLDPRDPSRTLVSAPSHDSIRPSRLAWASETHLVSSGFNRAASRELILFRLSDAGARVDKLGATQLDVSVAPLFPFVDLDTRIVLLHSRGDRSCLAYSVNLTPKDAYDAFDKLPSFEAGGLQSGWAFLPKARGDVRKVEIVKGLRLTPSTIEVVAFAVPRAKADFFQNDIFVPTRNVEKPSMTAAEWLRGENRPLELIDLRPEGMELLSTAPAPVKNVSTRSKIKQDGLTDSQREKQHLDSLFESAKADEDSEEDEAVQPVRAKHRIEQDDDDW</sequence>
<keyword evidence="2" id="KW-0853">WD repeat</keyword>
<accession>A0A5C5FKW0</accession>
<dbReference type="SMART" id="SM01190">
    <property type="entry name" value="EMP24_GP25L"/>
    <property type="match status" value="1"/>
</dbReference>
<protein>
    <recommendedName>
        <fullName evidence="6">GOLD domain-containing protein</fullName>
    </recommendedName>
</protein>
<dbReference type="Pfam" id="PF01105">
    <property type="entry name" value="EMP24_GP25L"/>
    <property type="match status" value="1"/>
</dbReference>
<keyword evidence="3" id="KW-0175">Coiled coil</keyword>
<dbReference type="OrthoDB" id="347435at2759"/>
<evidence type="ECO:0000256" key="3">
    <source>
        <dbReference type="SAM" id="Coils"/>
    </source>
</evidence>
<dbReference type="SMART" id="SM00320">
    <property type="entry name" value="WD40"/>
    <property type="match status" value="4"/>
</dbReference>
<feature type="region of interest" description="Disordered" evidence="4">
    <location>
        <begin position="1218"/>
        <end position="1237"/>
    </location>
</feature>
<feature type="repeat" description="WD" evidence="2">
    <location>
        <begin position="427"/>
        <end position="459"/>
    </location>
</feature>
<gene>
    <name evidence="7" type="ORF">DMC30DRAFT_357153</name>
</gene>
<dbReference type="PANTHER" id="PTHR10856">
    <property type="entry name" value="CORONIN"/>
    <property type="match status" value="1"/>
</dbReference>
<feature type="signal peptide" evidence="5">
    <location>
        <begin position="1"/>
        <end position="29"/>
    </location>
</feature>
<feature type="compositionally biased region" description="Low complexity" evidence="4">
    <location>
        <begin position="718"/>
        <end position="734"/>
    </location>
</feature>
<evidence type="ECO:0000259" key="6">
    <source>
        <dbReference type="SMART" id="SM01190"/>
    </source>
</evidence>
<dbReference type="InterPro" id="IPR015505">
    <property type="entry name" value="Coronin"/>
</dbReference>
<feature type="compositionally biased region" description="Low complexity" evidence="4">
    <location>
        <begin position="662"/>
        <end position="701"/>
    </location>
</feature>
<dbReference type="Proteomes" id="UP000311382">
    <property type="component" value="Unassembled WGS sequence"/>
</dbReference>
<dbReference type="InterPro" id="IPR009038">
    <property type="entry name" value="GOLD_dom"/>
</dbReference>
<evidence type="ECO:0000313" key="7">
    <source>
        <dbReference type="EMBL" id="TNY17418.1"/>
    </source>
</evidence>